<keyword evidence="1" id="KW-1133">Transmembrane helix</keyword>
<gene>
    <name evidence="2" type="ORF">GCM10010310_63260</name>
</gene>
<evidence type="ECO:0000313" key="3">
    <source>
        <dbReference type="Proteomes" id="UP001499989"/>
    </source>
</evidence>
<dbReference type="EMBL" id="BAAASK010000026">
    <property type="protein sequence ID" value="GAA2698106.1"/>
    <property type="molecule type" value="Genomic_DNA"/>
</dbReference>
<dbReference type="RefSeq" id="WP_319123581.1">
    <property type="nucleotide sequence ID" value="NZ_BAAASK010000026.1"/>
</dbReference>
<name>A0ABN3TBA3_9ACTN</name>
<evidence type="ECO:0008006" key="4">
    <source>
        <dbReference type="Google" id="ProtNLM"/>
    </source>
</evidence>
<feature type="transmembrane region" description="Helical" evidence="1">
    <location>
        <begin position="30"/>
        <end position="51"/>
    </location>
</feature>
<sequence>MIEEDWKGFATAFDRAVRPSGDAGRSSRRILVIGCAMTIAAAIAALINGVLGGPAVATPDAVEARTEATTAPTGGGVGAGGEWTAVAGPSCASEGGGSFTAYGYYTGTNSDQTTGWTSQARGGYSGGSCTGGYLSMPVSGDKTSYDDSRFALWKFDFSRSLTSASCRLDTYVPKDSRRDRVGGDPAYYYYYQSDFAYGSNDQPLDGYRVAQVSEQGHWVRSPAFKVRTGRVTVKLVNAGAKDTAATRDAHVAVAQVKITCHAV</sequence>
<keyword evidence="1" id="KW-0472">Membrane</keyword>
<comment type="caution">
    <text evidence="2">The sequence shown here is derived from an EMBL/GenBank/DDBJ whole genome shotgun (WGS) entry which is preliminary data.</text>
</comment>
<evidence type="ECO:0000313" key="2">
    <source>
        <dbReference type="EMBL" id="GAA2698106.1"/>
    </source>
</evidence>
<reference evidence="2 3" key="1">
    <citation type="journal article" date="2019" name="Int. J. Syst. Evol. Microbiol.">
        <title>The Global Catalogue of Microorganisms (GCM) 10K type strain sequencing project: providing services to taxonomists for standard genome sequencing and annotation.</title>
        <authorList>
            <consortium name="The Broad Institute Genomics Platform"/>
            <consortium name="The Broad Institute Genome Sequencing Center for Infectious Disease"/>
            <person name="Wu L."/>
            <person name="Ma J."/>
        </authorList>
    </citation>
    <scope>NUCLEOTIDE SEQUENCE [LARGE SCALE GENOMIC DNA]</scope>
    <source>
        <strain evidence="2 3">JCM 4531</strain>
    </source>
</reference>
<organism evidence="2 3">
    <name type="scientific">Streptomyces violaceolatus</name>
    <dbReference type="NCBI Taxonomy" id="67378"/>
    <lineage>
        <taxon>Bacteria</taxon>
        <taxon>Bacillati</taxon>
        <taxon>Actinomycetota</taxon>
        <taxon>Actinomycetes</taxon>
        <taxon>Kitasatosporales</taxon>
        <taxon>Streptomycetaceae</taxon>
        <taxon>Streptomyces</taxon>
        <taxon>Streptomyces violaceoruber group</taxon>
    </lineage>
</organism>
<dbReference type="Proteomes" id="UP001499989">
    <property type="component" value="Unassembled WGS sequence"/>
</dbReference>
<keyword evidence="3" id="KW-1185">Reference proteome</keyword>
<proteinExistence type="predicted"/>
<protein>
    <recommendedName>
        <fullName evidence="4">Adhesin</fullName>
    </recommendedName>
</protein>
<evidence type="ECO:0000256" key="1">
    <source>
        <dbReference type="SAM" id="Phobius"/>
    </source>
</evidence>
<accession>A0ABN3TBA3</accession>
<keyword evidence="1" id="KW-0812">Transmembrane</keyword>